<evidence type="ECO:0000256" key="5">
    <source>
        <dbReference type="ARBA" id="ARBA00022723"/>
    </source>
</evidence>
<organism evidence="11 12">
    <name type="scientific">Reticulibacter mediterranei</name>
    <dbReference type="NCBI Taxonomy" id="2778369"/>
    <lineage>
        <taxon>Bacteria</taxon>
        <taxon>Bacillati</taxon>
        <taxon>Chloroflexota</taxon>
        <taxon>Ktedonobacteria</taxon>
        <taxon>Ktedonobacterales</taxon>
        <taxon>Reticulibacteraceae</taxon>
        <taxon>Reticulibacter</taxon>
    </lineage>
</organism>
<evidence type="ECO:0000256" key="4">
    <source>
        <dbReference type="ARBA" id="ARBA00022692"/>
    </source>
</evidence>
<reference evidence="11" key="1">
    <citation type="submission" date="2020-10" db="EMBL/GenBank/DDBJ databases">
        <title>Taxonomic study of unclassified bacteria belonging to the class Ktedonobacteria.</title>
        <authorList>
            <person name="Yabe S."/>
            <person name="Wang C.M."/>
            <person name="Zheng Y."/>
            <person name="Sakai Y."/>
            <person name="Cavaletti L."/>
            <person name="Monciardini P."/>
            <person name="Donadio S."/>
        </authorList>
    </citation>
    <scope>NUCLEOTIDE SEQUENCE</scope>
    <source>
        <strain evidence="11">ID150040</strain>
    </source>
</reference>
<proteinExistence type="inferred from homology"/>
<feature type="transmembrane region" description="Helical" evidence="10">
    <location>
        <begin position="90"/>
        <end position="111"/>
    </location>
</feature>
<dbReference type="InterPro" id="IPR039023">
    <property type="entry name" value="SdhC_prok"/>
</dbReference>
<keyword evidence="5 9" id="KW-0479">Metal-binding</keyword>
<dbReference type="SUPFAM" id="SSF81343">
    <property type="entry name" value="Fumarate reductase respiratory complex transmembrane subunits"/>
    <property type="match status" value="1"/>
</dbReference>
<keyword evidence="12" id="KW-1185">Reference proteome</keyword>
<feature type="binding site" description="axial binding residue" evidence="9">
    <location>
        <position position="68"/>
    </location>
    <ligand>
        <name>heme</name>
        <dbReference type="ChEBI" id="CHEBI:30413"/>
        <note>ligand shared with second transmembrane subunit</note>
    </ligand>
    <ligandPart>
        <name>Fe</name>
        <dbReference type="ChEBI" id="CHEBI:18248"/>
    </ligandPart>
</feature>
<feature type="transmembrane region" description="Helical" evidence="10">
    <location>
        <begin position="57"/>
        <end position="78"/>
    </location>
</feature>
<dbReference type="Gene3D" id="1.20.1300.10">
    <property type="entry name" value="Fumarate reductase/succinate dehydrogenase, transmembrane subunit"/>
    <property type="match status" value="1"/>
</dbReference>
<dbReference type="GO" id="GO:0006099">
    <property type="term" value="P:tricarboxylic acid cycle"/>
    <property type="evidence" value="ECO:0007669"/>
    <property type="project" value="InterPro"/>
</dbReference>
<sequence length="132" mass="14863">MYKGPSGMWSWLFHRVSGLGILLFLFVHIVDIAMIGFGPRVYNESVLLFDSVIVRLLSLALVAAVLFHSFNGIRIVLIDFWKKGVRYQQAMFIAALVLTVVVFLPFAYVILIPKLGGVALWFVQPFANLVHP</sequence>
<keyword evidence="3 9" id="KW-0349">Heme</keyword>
<dbReference type="GO" id="GO:0016020">
    <property type="term" value="C:membrane"/>
    <property type="evidence" value="ECO:0007669"/>
    <property type="project" value="UniProtKB-SubCell"/>
</dbReference>
<evidence type="ECO:0000256" key="10">
    <source>
        <dbReference type="SAM" id="Phobius"/>
    </source>
</evidence>
<dbReference type="PIRSF" id="PIRSF000178">
    <property type="entry name" value="SDH_cyt_b560"/>
    <property type="match status" value="1"/>
</dbReference>
<comment type="subcellular location">
    <subcellularLocation>
        <location evidence="1">Membrane</location>
    </subcellularLocation>
</comment>
<dbReference type="InterPro" id="IPR034804">
    <property type="entry name" value="SQR/QFR_C/D"/>
</dbReference>
<dbReference type="PANTHER" id="PTHR41910">
    <property type="entry name" value="SUCCINATE DEHYDROGENASE 2 MEMBRANE SUBUNIT SDHC"/>
    <property type="match status" value="1"/>
</dbReference>
<keyword evidence="6 10" id="KW-1133">Transmembrane helix</keyword>
<dbReference type="InterPro" id="IPR000701">
    <property type="entry name" value="SuccDH_FuR_B_TM-su"/>
</dbReference>
<protein>
    <submittedName>
        <fullName evidence="11">Succinate dehydrogenase, cytochrome b556 subunit</fullName>
    </submittedName>
</protein>
<comment type="caution">
    <text evidence="11">The sequence shown here is derived from an EMBL/GenBank/DDBJ whole genome shotgun (WGS) entry which is preliminary data.</text>
</comment>
<evidence type="ECO:0000256" key="3">
    <source>
        <dbReference type="ARBA" id="ARBA00022617"/>
    </source>
</evidence>
<evidence type="ECO:0000256" key="2">
    <source>
        <dbReference type="ARBA" id="ARBA00007244"/>
    </source>
</evidence>
<dbReference type="GO" id="GO:0046872">
    <property type="term" value="F:metal ion binding"/>
    <property type="evidence" value="ECO:0007669"/>
    <property type="project" value="UniProtKB-KW"/>
</dbReference>
<comment type="similarity">
    <text evidence="2">Belongs to the cytochrome b560 family.</text>
</comment>
<evidence type="ECO:0000313" key="11">
    <source>
        <dbReference type="EMBL" id="GHO93257.1"/>
    </source>
</evidence>
<evidence type="ECO:0000313" key="12">
    <source>
        <dbReference type="Proteomes" id="UP000597444"/>
    </source>
</evidence>
<keyword evidence="8 10" id="KW-0472">Membrane</keyword>
<dbReference type="Proteomes" id="UP000597444">
    <property type="component" value="Unassembled WGS sequence"/>
</dbReference>
<comment type="cofactor">
    <cofactor evidence="9">
        <name>heme</name>
        <dbReference type="ChEBI" id="CHEBI:30413"/>
    </cofactor>
    <text evidence="9">The heme is bound between the two transmembrane subunits.</text>
</comment>
<evidence type="ECO:0000256" key="9">
    <source>
        <dbReference type="PIRSR" id="PIRSR000178-1"/>
    </source>
</evidence>
<dbReference type="PANTHER" id="PTHR41910:SF1">
    <property type="entry name" value="SUCCINATE DEHYDROGENASE HYDROPHOBIC MEMBRANE ANCHOR SUBUNIT"/>
    <property type="match status" value="1"/>
</dbReference>
<accession>A0A8J3N3L1</accession>
<feature type="transmembrane region" description="Helical" evidence="10">
    <location>
        <begin position="12"/>
        <end position="37"/>
    </location>
</feature>
<keyword evidence="7 9" id="KW-0408">Iron</keyword>
<dbReference type="Pfam" id="PF01127">
    <property type="entry name" value="Sdh_cyt"/>
    <property type="match status" value="1"/>
</dbReference>
<dbReference type="EMBL" id="BNJK01000001">
    <property type="protein sequence ID" value="GHO93257.1"/>
    <property type="molecule type" value="Genomic_DNA"/>
</dbReference>
<evidence type="ECO:0000256" key="6">
    <source>
        <dbReference type="ARBA" id="ARBA00022989"/>
    </source>
</evidence>
<dbReference type="InterPro" id="IPR014314">
    <property type="entry name" value="Succ_DH_cytb556"/>
</dbReference>
<keyword evidence="4 10" id="KW-0812">Transmembrane</keyword>
<gene>
    <name evidence="11" type="primary">sdhC</name>
    <name evidence="11" type="ORF">KSF_033050</name>
</gene>
<dbReference type="GO" id="GO:0009055">
    <property type="term" value="F:electron transfer activity"/>
    <property type="evidence" value="ECO:0007669"/>
    <property type="project" value="InterPro"/>
</dbReference>
<evidence type="ECO:0000256" key="8">
    <source>
        <dbReference type="ARBA" id="ARBA00023136"/>
    </source>
</evidence>
<dbReference type="CDD" id="cd03501">
    <property type="entry name" value="SQR_TypeA_SdhC_like"/>
    <property type="match status" value="1"/>
</dbReference>
<dbReference type="AlphaFoldDB" id="A0A8J3N3L1"/>
<evidence type="ECO:0000256" key="1">
    <source>
        <dbReference type="ARBA" id="ARBA00004370"/>
    </source>
</evidence>
<evidence type="ECO:0000256" key="7">
    <source>
        <dbReference type="ARBA" id="ARBA00023004"/>
    </source>
</evidence>
<dbReference type="NCBIfam" id="TIGR02970">
    <property type="entry name" value="succ_dehyd_cytB"/>
    <property type="match status" value="1"/>
</dbReference>
<name>A0A8J3N3L1_9CHLR</name>
<dbReference type="RefSeq" id="WP_220204050.1">
    <property type="nucleotide sequence ID" value="NZ_BNJK01000001.1"/>
</dbReference>